<accession>A0A1F5HI16</accession>
<feature type="transmembrane region" description="Helical" evidence="1">
    <location>
        <begin position="173"/>
        <end position="190"/>
    </location>
</feature>
<keyword evidence="1" id="KW-1133">Transmembrane helix</keyword>
<dbReference type="Pfam" id="PF09586">
    <property type="entry name" value="YfhO"/>
    <property type="match status" value="2"/>
</dbReference>
<feature type="transmembrane region" description="Helical" evidence="1">
    <location>
        <begin position="452"/>
        <end position="470"/>
    </location>
</feature>
<proteinExistence type="predicted"/>
<name>A0A1F5HI16_9BACT</name>
<evidence type="ECO:0000313" key="2">
    <source>
        <dbReference type="EMBL" id="OGE03750.1"/>
    </source>
</evidence>
<keyword evidence="1" id="KW-0472">Membrane</keyword>
<feature type="transmembrane region" description="Helical" evidence="1">
    <location>
        <begin position="197"/>
        <end position="214"/>
    </location>
</feature>
<dbReference type="PANTHER" id="PTHR38454">
    <property type="entry name" value="INTEGRAL MEMBRANE PROTEIN-RELATED"/>
    <property type="match status" value="1"/>
</dbReference>
<feature type="transmembrane region" description="Helical" evidence="1">
    <location>
        <begin position="315"/>
        <end position="338"/>
    </location>
</feature>
<feature type="transmembrane region" description="Helical" evidence="1">
    <location>
        <begin position="383"/>
        <end position="404"/>
    </location>
</feature>
<sequence>MKKSFFSFNFLFASLLTLLFFLPKIAVGKVPIPADSLLGLYHPWRDNAYDGFNPYKFPTKNPLITDPVLQIYPWRKLVVENFKEGNLPLWNPYSFSGQPLLANVQSAPFQVLNLLFFIFGEKLAWSILVILPPTLTSLFMYLFLTSLKLKEISSIFAAFVLPFTGFFVSWFTWGTVITAAMWLPLILFCINKIFEKISPFYFILLIFAISQTIFSGHWQTAFYVIFASLLYFLFVFFKKRLKLPTLLIVISIFLAVLIASIQLLPSLEFTSLSARQFDQGYSPARTDWFLPSQNLTQLLAPDFFGNPASYNYWGIWNYAEFVSFIGILPLFFALLALIKRGANTTFFIVLAALSLLFALNNPISKLPYVLNLPFISSAQPSRIIFLLVFALTCLSAFGLEAFLAEKSKKKLVLPSLFIILLICALAFFTYLGRDFLPKVQDLNPVRIALRNLILPFLLSLALLSIIFLRIIKTPKKLLIALIFILTIFDLFRFANKSTPFAKISDIFPQTSTTNFLQSTSRPFRIMSTDRRIFNGNTSSVYNIEQVSGYDPLYLKSYAQLVTAWQSGKVTSPGSFNRIITPEDFSLPITDFLNIKYIVTFDEISKPEFTKVFEEGQTKIFENDNVLPRAFIVDRVVKAQDESDELAKIIDPGFDPQTTAFSQDFEYTVQNNKSEVQIKNYQDQSIQLETTSEKAAPLVLSNVYYPGWNVFIDSQKAQLLKVNYIFQSVLVPAGTHKVEFKFQPQSFYNGLYLSAAGIVLTIIFLFLLWKTKFQS</sequence>
<keyword evidence="1" id="KW-0812">Transmembrane</keyword>
<feature type="transmembrane region" description="Helical" evidence="1">
    <location>
        <begin position="477"/>
        <end position="494"/>
    </location>
</feature>
<feature type="transmembrane region" description="Helical" evidence="1">
    <location>
        <begin position="411"/>
        <end position="432"/>
    </location>
</feature>
<evidence type="ECO:0008006" key="4">
    <source>
        <dbReference type="Google" id="ProtNLM"/>
    </source>
</evidence>
<evidence type="ECO:0000256" key="1">
    <source>
        <dbReference type="SAM" id="Phobius"/>
    </source>
</evidence>
<feature type="transmembrane region" description="Helical" evidence="1">
    <location>
        <begin position="151"/>
        <end position="167"/>
    </location>
</feature>
<dbReference type="AlphaFoldDB" id="A0A1F5HI16"/>
<comment type="caution">
    <text evidence="2">The sequence shown here is derived from an EMBL/GenBank/DDBJ whole genome shotgun (WGS) entry which is preliminary data.</text>
</comment>
<reference evidence="2 3" key="1">
    <citation type="journal article" date="2016" name="Nat. Commun.">
        <title>Thousands of microbial genomes shed light on interconnected biogeochemical processes in an aquifer system.</title>
        <authorList>
            <person name="Anantharaman K."/>
            <person name="Brown C.T."/>
            <person name="Hug L.A."/>
            <person name="Sharon I."/>
            <person name="Castelle C.J."/>
            <person name="Probst A.J."/>
            <person name="Thomas B.C."/>
            <person name="Singh A."/>
            <person name="Wilkins M.J."/>
            <person name="Karaoz U."/>
            <person name="Brodie E.L."/>
            <person name="Williams K.H."/>
            <person name="Hubbard S.S."/>
            <person name="Banfield J.F."/>
        </authorList>
    </citation>
    <scope>NUCLEOTIDE SEQUENCE [LARGE SCALE GENOMIC DNA]</scope>
</reference>
<gene>
    <name evidence="2" type="ORF">A3B51_00755</name>
</gene>
<feature type="transmembrane region" description="Helical" evidence="1">
    <location>
        <begin position="220"/>
        <end position="237"/>
    </location>
</feature>
<feature type="transmembrane region" description="Helical" evidence="1">
    <location>
        <begin position="749"/>
        <end position="768"/>
    </location>
</feature>
<feature type="transmembrane region" description="Helical" evidence="1">
    <location>
        <begin position="244"/>
        <end position="264"/>
    </location>
</feature>
<dbReference type="EMBL" id="MFBQ01000045">
    <property type="protein sequence ID" value="OGE03750.1"/>
    <property type="molecule type" value="Genomic_DNA"/>
</dbReference>
<feature type="transmembrane region" description="Helical" evidence="1">
    <location>
        <begin position="345"/>
        <end position="363"/>
    </location>
</feature>
<protein>
    <recommendedName>
        <fullName evidence="4">Membrane protein 6-pyruvoyl-tetrahydropterin synthase-related domain-containing protein</fullName>
    </recommendedName>
</protein>
<evidence type="ECO:0000313" key="3">
    <source>
        <dbReference type="Proteomes" id="UP000176780"/>
    </source>
</evidence>
<feature type="transmembrane region" description="Helical" evidence="1">
    <location>
        <begin position="123"/>
        <end position="144"/>
    </location>
</feature>
<dbReference type="InterPro" id="IPR018580">
    <property type="entry name" value="Uncharacterised_YfhO"/>
</dbReference>
<dbReference type="STRING" id="1797727.A3B51_00755"/>
<dbReference type="Proteomes" id="UP000176780">
    <property type="component" value="Unassembled WGS sequence"/>
</dbReference>
<organism evidence="2 3">
    <name type="scientific">Candidatus Curtissbacteria bacterium RIFCSPLOWO2_01_FULL_41_18</name>
    <dbReference type="NCBI Taxonomy" id="1797727"/>
    <lineage>
        <taxon>Bacteria</taxon>
        <taxon>Candidatus Curtissiibacteriota</taxon>
    </lineage>
</organism>
<dbReference type="PANTHER" id="PTHR38454:SF1">
    <property type="entry name" value="INTEGRAL MEMBRANE PROTEIN"/>
    <property type="match status" value="1"/>
</dbReference>